<evidence type="ECO:0000313" key="3">
    <source>
        <dbReference type="Proteomes" id="UP000076842"/>
    </source>
</evidence>
<keyword evidence="1" id="KW-1133">Transmembrane helix</keyword>
<keyword evidence="1" id="KW-0472">Membrane</keyword>
<organism evidence="2 3">
    <name type="scientific">Calocera cornea HHB12733</name>
    <dbReference type="NCBI Taxonomy" id="1353952"/>
    <lineage>
        <taxon>Eukaryota</taxon>
        <taxon>Fungi</taxon>
        <taxon>Dikarya</taxon>
        <taxon>Basidiomycota</taxon>
        <taxon>Agaricomycotina</taxon>
        <taxon>Dacrymycetes</taxon>
        <taxon>Dacrymycetales</taxon>
        <taxon>Dacrymycetaceae</taxon>
        <taxon>Calocera</taxon>
    </lineage>
</organism>
<feature type="transmembrane region" description="Helical" evidence="1">
    <location>
        <begin position="52"/>
        <end position="71"/>
    </location>
</feature>
<feature type="transmembrane region" description="Helical" evidence="1">
    <location>
        <begin position="181"/>
        <end position="204"/>
    </location>
</feature>
<dbReference type="PANTHER" id="PTHR42109">
    <property type="entry name" value="UNPLACED GENOMIC SCAFFOLD UM_SCAF_CONTIG_1.265, WHOLE GENOME SHOTGUN SEQUENCE"/>
    <property type="match status" value="1"/>
</dbReference>
<feature type="transmembrane region" description="Helical" evidence="1">
    <location>
        <begin position="22"/>
        <end position="40"/>
    </location>
</feature>
<evidence type="ECO:0000256" key="1">
    <source>
        <dbReference type="SAM" id="Phobius"/>
    </source>
</evidence>
<keyword evidence="3" id="KW-1185">Reference proteome</keyword>
<accession>A0A165FE56</accession>
<protein>
    <submittedName>
        <fullName evidence="2">Uncharacterized protein</fullName>
    </submittedName>
</protein>
<dbReference type="Proteomes" id="UP000076842">
    <property type="component" value="Unassembled WGS sequence"/>
</dbReference>
<name>A0A165FE56_9BASI</name>
<dbReference type="PANTHER" id="PTHR42109:SF2">
    <property type="entry name" value="INTEGRAL MEMBRANE PROTEIN"/>
    <property type="match status" value="1"/>
</dbReference>
<keyword evidence="1" id="KW-0812">Transmembrane</keyword>
<evidence type="ECO:0000313" key="2">
    <source>
        <dbReference type="EMBL" id="KZT56614.1"/>
    </source>
</evidence>
<feature type="transmembrane region" description="Helical" evidence="1">
    <location>
        <begin position="149"/>
        <end position="169"/>
    </location>
</feature>
<feature type="transmembrane region" description="Helical" evidence="1">
    <location>
        <begin position="216"/>
        <end position="235"/>
    </location>
</feature>
<sequence>MPFSVTSFPALSGGLPTKPDEAPSIVFCVLYALLLIPTLWRTITYRRPGRLLFTFVRLTLFVLVRIATFALRAQEAATAQLPNNPVPSIGIFIAEQILLGVGFIVLVDLMVELLKGHIWRTDVPAQGATPFSQQGGGFRLEHIVRLMHLALLVAIALGIAAGSMYSGAFSDPSKANTVKSLRVASTAITLAVSGLVVLVCLLLLVQYPHLGATRTLYLLLAGCLLVIVPAYRLSTSLASNPSEADLVSTATRVKFYVLQATMEWLVVFLLVLVDVRVWFFAGGDEAQMMLATSGKGYPVNQQPMRKNEPQYGAGYA</sequence>
<dbReference type="AlphaFoldDB" id="A0A165FE56"/>
<gene>
    <name evidence="2" type="ORF">CALCODRAFT_483857</name>
</gene>
<reference evidence="2 3" key="1">
    <citation type="journal article" date="2016" name="Mol. Biol. Evol.">
        <title>Comparative Genomics of Early-Diverging Mushroom-Forming Fungi Provides Insights into the Origins of Lignocellulose Decay Capabilities.</title>
        <authorList>
            <person name="Nagy L.G."/>
            <person name="Riley R."/>
            <person name="Tritt A."/>
            <person name="Adam C."/>
            <person name="Daum C."/>
            <person name="Floudas D."/>
            <person name="Sun H."/>
            <person name="Yadav J.S."/>
            <person name="Pangilinan J."/>
            <person name="Larsson K.H."/>
            <person name="Matsuura K."/>
            <person name="Barry K."/>
            <person name="Labutti K."/>
            <person name="Kuo R."/>
            <person name="Ohm R.A."/>
            <person name="Bhattacharya S.S."/>
            <person name="Shirouzu T."/>
            <person name="Yoshinaga Y."/>
            <person name="Martin F.M."/>
            <person name="Grigoriev I.V."/>
            <person name="Hibbett D.S."/>
        </authorList>
    </citation>
    <scope>NUCLEOTIDE SEQUENCE [LARGE SCALE GENOMIC DNA]</scope>
    <source>
        <strain evidence="2 3">HHB12733</strain>
    </source>
</reference>
<feature type="transmembrane region" description="Helical" evidence="1">
    <location>
        <begin position="91"/>
        <end position="111"/>
    </location>
</feature>
<dbReference type="InParanoid" id="A0A165FE56"/>
<proteinExistence type="predicted"/>
<dbReference type="OrthoDB" id="2562239at2759"/>
<feature type="transmembrane region" description="Helical" evidence="1">
    <location>
        <begin position="255"/>
        <end position="279"/>
    </location>
</feature>
<dbReference type="EMBL" id="KV423975">
    <property type="protein sequence ID" value="KZT56614.1"/>
    <property type="molecule type" value="Genomic_DNA"/>
</dbReference>